<dbReference type="Proteomes" id="UP001148838">
    <property type="component" value="Unassembled WGS sequence"/>
</dbReference>
<evidence type="ECO:0000313" key="1">
    <source>
        <dbReference type="EMBL" id="KAJ4448116.1"/>
    </source>
</evidence>
<reference evidence="1 2" key="1">
    <citation type="journal article" date="2022" name="Allergy">
        <title>Genome assembly and annotation of Periplaneta americana reveal a comprehensive cockroach allergen profile.</title>
        <authorList>
            <person name="Wang L."/>
            <person name="Xiong Q."/>
            <person name="Saelim N."/>
            <person name="Wang L."/>
            <person name="Nong W."/>
            <person name="Wan A.T."/>
            <person name="Shi M."/>
            <person name="Liu X."/>
            <person name="Cao Q."/>
            <person name="Hui J.H.L."/>
            <person name="Sookrung N."/>
            <person name="Leung T.F."/>
            <person name="Tungtrongchitr A."/>
            <person name="Tsui S.K.W."/>
        </authorList>
    </citation>
    <scope>NUCLEOTIDE SEQUENCE [LARGE SCALE GENOMIC DNA]</scope>
    <source>
        <strain evidence="1">PWHHKU_190912</strain>
    </source>
</reference>
<sequence>MAGLCEGGNEAPGSLKASDVNIVGRDGYIIDPTVRFERQKSQPENVNREKNDIYVRIIPYFMDKYGLQQIEVIGLMVGARGNIPGFFFQTWQRFGIQRNAIDDIVLTALRGSIFLLRNHLCGQQ</sequence>
<keyword evidence="2" id="KW-1185">Reference proteome</keyword>
<gene>
    <name evidence="1" type="ORF">ANN_10128</name>
</gene>
<proteinExistence type="predicted"/>
<protein>
    <submittedName>
        <fullName evidence="1">Uncharacterized protein</fullName>
    </submittedName>
</protein>
<name>A0ABQ8TPR8_PERAM</name>
<dbReference type="EMBL" id="JAJSOF020000005">
    <property type="protein sequence ID" value="KAJ4448116.1"/>
    <property type="molecule type" value="Genomic_DNA"/>
</dbReference>
<comment type="caution">
    <text evidence="1">The sequence shown here is derived from an EMBL/GenBank/DDBJ whole genome shotgun (WGS) entry which is preliminary data.</text>
</comment>
<accession>A0ABQ8TPR8</accession>
<organism evidence="1 2">
    <name type="scientific">Periplaneta americana</name>
    <name type="common">American cockroach</name>
    <name type="synonym">Blatta americana</name>
    <dbReference type="NCBI Taxonomy" id="6978"/>
    <lineage>
        <taxon>Eukaryota</taxon>
        <taxon>Metazoa</taxon>
        <taxon>Ecdysozoa</taxon>
        <taxon>Arthropoda</taxon>
        <taxon>Hexapoda</taxon>
        <taxon>Insecta</taxon>
        <taxon>Pterygota</taxon>
        <taxon>Neoptera</taxon>
        <taxon>Polyneoptera</taxon>
        <taxon>Dictyoptera</taxon>
        <taxon>Blattodea</taxon>
        <taxon>Blattoidea</taxon>
        <taxon>Blattidae</taxon>
        <taxon>Blattinae</taxon>
        <taxon>Periplaneta</taxon>
    </lineage>
</organism>
<evidence type="ECO:0000313" key="2">
    <source>
        <dbReference type="Proteomes" id="UP001148838"/>
    </source>
</evidence>